<protein>
    <submittedName>
        <fullName evidence="1">Uncharacterized protein</fullName>
    </submittedName>
</protein>
<gene>
    <name evidence="1" type="ORF">M9H77_23935</name>
</gene>
<evidence type="ECO:0000313" key="1">
    <source>
        <dbReference type="EMBL" id="KAI5664612.1"/>
    </source>
</evidence>
<sequence>MSLCDKGKDDEIPAIEEIICADKVDGMVIDDELSNEGNISMKQPKKTEILTHELENPVVGVENPSLVDKQPSHPFEIPAEELGKENQHLDIPSQIVVYKEDVEGQVNYESSDDGDGFLDSNFELNDDDNELIDVFVEDGVRHFDVNFVNEAQYMVQDKREDCCMVQIERGKKGGVRDGIKGPHKKCLESNLADDFVGNVRMKDVVCEEDNDIDDSYHLFVDSHPSFDEEELSSRSRYINANKVQQGLDPQFKIGITFKNSNELKVAIANHGITNGKEVKFKKNDALRLQWHQLRLGNIWEKDS</sequence>
<name>A0ACC0AVX7_CATRO</name>
<reference evidence="2" key="1">
    <citation type="journal article" date="2023" name="Nat. Plants">
        <title>Single-cell RNA sequencing provides a high-resolution roadmap for understanding the multicellular compartmentation of specialized metabolism.</title>
        <authorList>
            <person name="Sun S."/>
            <person name="Shen X."/>
            <person name="Li Y."/>
            <person name="Li Y."/>
            <person name="Wang S."/>
            <person name="Li R."/>
            <person name="Zhang H."/>
            <person name="Shen G."/>
            <person name="Guo B."/>
            <person name="Wei J."/>
            <person name="Xu J."/>
            <person name="St-Pierre B."/>
            <person name="Chen S."/>
            <person name="Sun C."/>
        </authorList>
    </citation>
    <scope>NUCLEOTIDE SEQUENCE [LARGE SCALE GENOMIC DNA]</scope>
</reference>
<accession>A0ACC0AVX7</accession>
<organism evidence="1 2">
    <name type="scientific">Catharanthus roseus</name>
    <name type="common">Madagascar periwinkle</name>
    <name type="synonym">Vinca rosea</name>
    <dbReference type="NCBI Taxonomy" id="4058"/>
    <lineage>
        <taxon>Eukaryota</taxon>
        <taxon>Viridiplantae</taxon>
        <taxon>Streptophyta</taxon>
        <taxon>Embryophyta</taxon>
        <taxon>Tracheophyta</taxon>
        <taxon>Spermatophyta</taxon>
        <taxon>Magnoliopsida</taxon>
        <taxon>eudicotyledons</taxon>
        <taxon>Gunneridae</taxon>
        <taxon>Pentapetalae</taxon>
        <taxon>asterids</taxon>
        <taxon>lamiids</taxon>
        <taxon>Gentianales</taxon>
        <taxon>Apocynaceae</taxon>
        <taxon>Rauvolfioideae</taxon>
        <taxon>Vinceae</taxon>
        <taxon>Catharanthinae</taxon>
        <taxon>Catharanthus</taxon>
    </lineage>
</organism>
<keyword evidence="2" id="KW-1185">Reference proteome</keyword>
<evidence type="ECO:0000313" key="2">
    <source>
        <dbReference type="Proteomes" id="UP001060085"/>
    </source>
</evidence>
<proteinExistence type="predicted"/>
<comment type="caution">
    <text evidence="1">The sequence shown here is derived from an EMBL/GenBank/DDBJ whole genome shotgun (WGS) entry which is preliminary data.</text>
</comment>
<dbReference type="Proteomes" id="UP001060085">
    <property type="component" value="Linkage Group LG05"/>
</dbReference>
<dbReference type="EMBL" id="CM044705">
    <property type="protein sequence ID" value="KAI5664612.1"/>
    <property type="molecule type" value="Genomic_DNA"/>
</dbReference>